<dbReference type="eggNOG" id="COG1842">
    <property type="taxonomic scope" value="Bacteria"/>
</dbReference>
<dbReference type="InParanoid" id="U5DKP5"/>
<keyword evidence="4" id="KW-1185">Reference proteome</keyword>
<dbReference type="Proteomes" id="UP000016960">
    <property type="component" value="Unassembled WGS sequence"/>
</dbReference>
<keyword evidence="1" id="KW-0175">Coiled coil</keyword>
<dbReference type="OrthoDB" id="511898at2"/>
<dbReference type="RefSeq" id="WP_022608844.1">
    <property type="nucleotide sequence ID" value="NZ_ASSJ01000079.1"/>
</dbReference>
<organism evidence="3 4">
    <name type="scientific">Rubidibacter lacunae KORDI 51-2</name>
    <dbReference type="NCBI Taxonomy" id="582515"/>
    <lineage>
        <taxon>Bacteria</taxon>
        <taxon>Bacillati</taxon>
        <taxon>Cyanobacteriota</taxon>
        <taxon>Cyanophyceae</taxon>
        <taxon>Oscillatoriophycideae</taxon>
        <taxon>Chroococcales</taxon>
        <taxon>Aphanothecaceae</taxon>
        <taxon>Rubidibacter</taxon>
    </lineage>
</organism>
<dbReference type="AlphaFoldDB" id="U5DKP5"/>
<evidence type="ECO:0000313" key="3">
    <source>
        <dbReference type="EMBL" id="ERN40295.1"/>
    </source>
</evidence>
<evidence type="ECO:0000313" key="4">
    <source>
        <dbReference type="Proteomes" id="UP000016960"/>
    </source>
</evidence>
<gene>
    <name evidence="3" type="ORF">KR51_00032410</name>
</gene>
<feature type="coiled-coil region" evidence="1">
    <location>
        <begin position="27"/>
        <end position="65"/>
    </location>
</feature>
<dbReference type="EMBL" id="ASSJ01000079">
    <property type="protein sequence ID" value="ERN40295.1"/>
    <property type="molecule type" value="Genomic_DNA"/>
</dbReference>
<evidence type="ECO:0000256" key="2">
    <source>
        <dbReference type="SAM" id="MobiDB-lite"/>
    </source>
</evidence>
<evidence type="ECO:0000256" key="1">
    <source>
        <dbReference type="SAM" id="Coils"/>
    </source>
</evidence>
<name>U5DKP5_9CHRO</name>
<feature type="compositionally biased region" description="Low complexity" evidence="2">
    <location>
        <begin position="141"/>
        <end position="153"/>
    </location>
</feature>
<reference evidence="3 4" key="1">
    <citation type="submission" date="2013-05" db="EMBL/GenBank/DDBJ databases">
        <title>Draft genome sequence of Rubidibacter lacunae KORDI 51-2.</title>
        <authorList>
            <person name="Choi D.H."/>
            <person name="Noh J.H."/>
            <person name="Kwon K.-K."/>
            <person name="Lee J.-H."/>
            <person name="Ryu J.-Y."/>
        </authorList>
    </citation>
    <scope>NUCLEOTIDE SEQUENCE [LARGE SCALE GENOMIC DNA]</scope>
    <source>
        <strain evidence="3 4">KORDI 51-2</strain>
    </source>
</reference>
<dbReference type="NCBIfam" id="TIGR04376">
    <property type="entry name" value="TIGR04376 family protein"/>
    <property type="match status" value="1"/>
</dbReference>
<comment type="caution">
    <text evidence="3">The sequence shown here is derived from an EMBL/GenBank/DDBJ whole genome shotgun (WGS) entry which is preliminary data.</text>
</comment>
<dbReference type="InterPro" id="IPR030816">
    <property type="entry name" value="CHP04376"/>
</dbReference>
<feature type="region of interest" description="Disordered" evidence="2">
    <location>
        <begin position="134"/>
        <end position="175"/>
    </location>
</feature>
<dbReference type="PATRIC" id="fig|582515.4.peg.3638"/>
<sequence length="201" mass="23401">MSIFDDVNQFLETRLEEFLRDHPHLELQALEEQLREQEADTLRLIRNLEAEEKRAQDAILALSAEIKLWHGRIDTARAAGRRDLMQAALDKEASLLREGNQRWGQMQGTQQRLARAQELLAQVRQRRQEVHRKAEQVRSKQQAQQQQARAQTASSWESSDWQPRAQVGRTPASAFDPLEAEFQRLETDSELDDLKRNLGKR</sequence>
<protein>
    <recommendedName>
        <fullName evidence="5">Phage shock protein A (IM30), suppresses sigma54-dependent transcription</fullName>
    </recommendedName>
</protein>
<accession>U5DKP5</accession>
<dbReference type="STRING" id="582515.KR51_00032410"/>
<proteinExistence type="predicted"/>
<evidence type="ECO:0008006" key="5">
    <source>
        <dbReference type="Google" id="ProtNLM"/>
    </source>
</evidence>